<dbReference type="Gene3D" id="3.30.70.1820">
    <property type="entry name" value="L1 transposable element, RRM domain"/>
    <property type="match status" value="1"/>
</dbReference>
<keyword evidence="1" id="KW-0175">Coiled coil</keyword>
<reference evidence="2" key="1">
    <citation type="submission" date="2022-01" db="EMBL/GenBank/DDBJ databases">
        <authorList>
            <person name="King R."/>
        </authorList>
    </citation>
    <scope>NUCLEOTIDE SEQUENCE</scope>
</reference>
<reference evidence="2" key="2">
    <citation type="submission" date="2022-10" db="EMBL/GenBank/DDBJ databases">
        <authorList>
            <consortium name="ENA_rothamsted_submissions"/>
            <consortium name="culmorum"/>
            <person name="King R."/>
        </authorList>
    </citation>
    <scope>NUCLEOTIDE SEQUENCE</scope>
</reference>
<dbReference type="OrthoDB" id="10066957at2759"/>
<organism evidence="2 3">
    <name type="scientific">Phaedon cochleariae</name>
    <name type="common">Mustard beetle</name>
    <dbReference type="NCBI Taxonomy" id="80249"/>
    <lineage>
        <taxon>Eukaryota</taxon>
        <taxon>Metazoa</taxon>
        <taxon>Ecdysozoa</taxon>
        <taxon>Arthropoda</taxon>
        <taxon>Hexapoda</taxon>
        <taxon>Insecta</taxon>
        <taxon>Pterygota</taxon>
        <taxon>Neoptera</taxon>
        <taxon>Endopterygota</taxon>
        <taxon>Coleoptera</taxon>
        <taxon>Polyphaga</taxon>
        <taxon>Cucujiformia</taxon>
        <taxon>Chrysomeloidea</taxon>
        <taxon>Chrysomelidae</taxon>
        <taxon>Chrysomelinae</taxon>
        <taxon>Chrysomelini</taxon>
        <taxon>Phaedon</taxon>
    </lineage>
</organism>
<dbReference type="EMBL" id="OU896715">
    <property type="protein sequence ID" value="CAH1183950.1"/>
    <property type="molecule type" value="Genomic_DNA"/>
</dbReference>
<evidence type="ECO:0000313" key="3">
    <source>
        <dbReference type="Proteomes" id="UP001153737"/>
    </source>
</evidence>
<evidence type="ECO:0000313" key="2">
    <source>
        <dbReference type="EMBL" id="CAH1183950.1"/>
    </source>
</evidence>
<name>A0A9P0DQ13_PHACE</name>
<proteinExistence type="predicted"/>
<evidence type="ECO:0008006" key="4">
    <source>
        <dbReference type="Google" id="ProtNLM"/>
    </source>
</evidence>
<sequence length="238" mass="27439">MVLTREIIEKIESAVNIAVNKSLKSDSFVNTIANDISAAVIKTVIKKLSQLEADVEILQGDLSKMRKEFDSKINKIQHIVQKTNNEKCVLEKKFEQMDQATRRMNLRIFNYKEKANEHVREELIQIFNAKMATNVSTKDIEICYRVGQKNESKPRCIFMKLNSYETKHAIYSKKKMLKGTGIVIREDLTSQRVALLSKCAEKVGFKNVWTESGKIHVNVNNKIHILKSEEDFEKVFAE</sequence>
<accession>A0A9P0DQ13</accession>
<keyword evidence="3" id="KW-1185">Reference proteome</keyword>
<feature type="coiled-coil region" evidence="1">
    <location>
        <begin position="41"/>
        <end position="68"/>
    </location>
</feature>
<dbReference type="AlphaFoldDB" id="A0A9P0DQ13"/>
<gene>
    <name evidence="2" type="ORF">PHAECO_LOCUS12687</name>
</gene>
<dbReference type="Proteomes" id="UP001153737">
    <property type="component" value="Chromosome 9"/>
</dbReference>
<evidence type="ECO:0000256" key="1">
    <source>
        <dbReference type="SAM" id="Coils"/>
    </source>
</evidence>
<protein>
    <recommendedName>
        <fullName evidence="4">Zinc finger DNA binding protein</fullName>
    </recommendedName>
</protein>